<evidence type="ECO:0000313" key="3">
    <source>
        <dbReference type="Proteomes" id="UP001219037"/>
    </source>
</evidence>
<dbReference type="InterPro" id="IPR023213">
    <property type="entry name" value="CAT-like_dom_sf"/>
</dbReference>
<protein>
    <submittedName>
        <fullName evidence="2">Alcohol acetyltransferase</fullName>
    </submittedName>
</protein>
<reference evidence="2 3" key="1">
    <citation type="submission" date="2023-04" db="EMBL/GenBank/DDBJ databases">
        <title>Funneling lignin-derived compounds into biodiesel using alkali-halophilic Citricoccus sp. P2.</title>
        <authorList>
            <person name="Luo C.-B."/>
        </authorList>
    </citation>
    <scope>NUCLEOTIDE SEQUENCE [LARGE SCALE GENOMIC DNA]</scope>
    <source>
        <strain evidence="2 3">P2</strain>
    </source>
</reference>
<keyword evidence="3" id="KW-1185">Reference proteome</keyword>
<name>A0ABY8H340_9MICC</name>
<feature type="region of interest" description="Disordered" evidence="1">
    <location>
        <begin position="171"/>
        <end position="198"/>
    </location>
</feature>
<dbReference type="PANTHER" id="PTHR28037">
    <property type="entry name" value="ALCOHOL O-ACETYLTRANSFERASE 1-RELATED"/>
    <property type="match status" value="1"/>
</dbReference>
<proteinExistence type="predicted"/>
<dbReference type="SUPFAM" id="SSF52777">
    <property type="entry name" value="CoA-dependent acyltransferases"/>
    <property type="match status" value="1"/>
</dbReference>
<dbReference type="EMBL" id="CP121252">
    <property type="protein sequence ID" value="WFP15548.1"/>
    <property type="molecule type" value="Genomic_DNA"/>
</dbReference>
<dbReference type="RefSeq" id="WP_278156385.1">
    <property type="nucleotide sequence ID" value="NZ_CP121252.1"/>
</dbReference>
<organism evidence="2 3">
    <name type="scientific">Citricoccus muralis</name>
    <dbReference type="NCBI Taxonomy" id="169134"/>
    <lineage>
        <taxon>Bacteria</taxon>
        <taxon>Bacillati</taxon>
        <taxon>Actinomycetota</taxon>
        <taxon>Actinomycetes</taxon>
        <taxon>Micrococcales</taxon>
        <taxon>Micrococcaceae</taxon>
        <taxon>Citricoccus</taxon>
    </lineage>
</organism>
<sequence length="452" mass="51045">MTRPAWVRLDNASNIFLAARSDADPKVFRIFAELNHEVDRGLLQDAVDEVYDQYPLYHAVLRRGVFWHYLQDSDLRPAVIGEELHTCAPLYQPHRRNLLFRVLYHRRRINLEIFHALSDGTGALWFLRDVVDAYLRRRHGHARLETTTPPTGLSLTMDSFAEYFRHPAEGTSGERWLESDHEDENPGDPTTNRRSTRSVYRVRGTRTPDHRTRLVELTLSGSELARQAKAEGVSLTMLLIALFFESVRLASGGLGRARTMSVSVPVNLRQFFPSTSARNFFATVRLEHTYGEGADDLASIARGLERRFAAKASSSALESRVRRFVRFERMPLLRIVPRPFKDGLLRLINWANNRGLTVAISNLGRVTLPEGADPHVGRMGFHVSAVRPQFCAMSHGDQMTLSFTSPFLETDHVREFAQMLTQRGLDVSVAAVRASEGELAEASLDGLREVGA</sequence>
<evidence type="ECO:0000313" key="2">
    <source>
        <dbReference type="EMBL" id="WFP15548.1"/>
    </source>
</evidence>
<dbReference type="Gene3D" id="3.30.559.10">
    <property type="entry name" value="Chloramphenicol acetyltransferase-like domain"/>
    <property type="match status" value="1"/>
</dbReference>
<evidence type="ECO:0000256" key="1">
    <source>
        <dbReference type="SAM" id="MobiDB-lite"/>
    </source>
</evidence>
<dbReference type="InterPro" id="IPR052058">
    <property type="entry name" value="Alcohol_O-acetyltransferase"/>
</dbReference>
<dbReference type="PANTHER" id="PTHR28037:SF1">
    <property type="entry name" value="ALCOHOL O-ACETYLTRANSFERASE 1-RELATED"/>
    <property type="match status" value="1"/>
</dbReference>
<gene>
    <name evidence="2" type="ORF">P8192_09010</name>
</gene>
<dbReference type="Gene3D" id="3.30.559.30">
    <property type="entry name" value="Nonribosomal peptide synthetase, condensation domain"/>
    <property type="match status" value="1"/>
</dbReference>
<dbReference type="Proteomes" id="UP001219037">
    <property type="component" value="Chromosome"/>
</dbReference>
<accession>A0ABY8H340</accession>